<dbReference type="InterPro" id="IPR027417">
    <property type="entry name" value="P-loop_NTPase"/>
</dbReference>
<comment type="domain">
    <text evidence="11">The middle region has homology to RecA with ATPase motifs including the RadA KNRFG motif, while the C-terminus is homologous to Lon protease.</text>
</comment>
<evidence type="ECO:0000256" key="8">
    <source>
        <dbReference type="ARBA" id="ARBA00023016"/>
    </source>
</evidence>
<keyword evidence="6 13" id="KW-0862">Zinc</keyword>
<dbReference type="InterPro" id="IPR004504">
    <property type="entry name" value="DNA_repair_RadA"/>
</dbReference>
<keyword evidence="3 11" id="KW-0227">DNA damage</keyword>
<dbReference type="eggNOG" id="COG1066">
    <property type="taxonomic scope" value="Bacteria"/>
</dbReference>
<evidence type="ECO:0000256" key="1">
    <source>
        <dbReference type="ARBA" id="ARBA00022723"/>
    </source>
</evidence>
<dbReference type="KEGG" id="smf:Smon_0776"/>
<dbReference type="InterPro" id="IPR008269">
    <property type="entry name" value="Lon_proteolytic"/>
</dbReference>
<dbReference type="MEROPS" id="S16.A04"/>
<proteinExistence type="inferred from homology"/>
<dbReference type="InterPro" id="IPR041166">
    <property type="entry name" value="Rubredoxin_2"/>
</dbReference>
<accession>D1AY70</accession>
<evidence type="ECO:0000313" key="15">
    <source>
        <dbReference type="EMBL" id="ACZ01246.1"/>
    </source>
</evidence>
<evidence type="ECO:0000256" key="3">
    <source>
        <dbReference type="ARBA" id="ARBA00022763"/>
    </source>
</evidence>
<name>D1AY70_STRM9</name>
<keyword evidence="5" id="KW-0378">Hydrolase</keyword>
<dbReference type="STRING" id="519441.Smon_0776"/>
<dbReference type="SMART" id="SM00382">
    <property type="entry name" value="AAA"/>
    <property type="match status" value="1"/>
</dbReference>
<keyword evidence="16" id="KW-1185">Reference proteome</keyword>
<dbReference type="Pfam" id="PF05362">
    <property type="entry name" value="Lon_C"/>
    <property type="match status" value="1"/>
</dbReference>
<dbReference type="InterPro" id="IPR014721">
    <property type="entry name" value="Ribsml_uS5_D2-typ_fold_subgr"/>
</dbReference>
<feature type="region of interest" description="Lon-protease-like" evidence="11">
    <location>
        <begin position="346"/>
        <end position="448"/>
    </location>
</feature>
<keyword evidence="4 13" id="KW-0863">Zinc-finger</keyword>
<feature type="domain" description="RecA family profile 1" evidence="14">
    <location>
        <begin position="62"/>
        <end position="210"/>
    </location>
</feature>
<dbReference type="PANTHER" id="PTHR32472">
    <property type="entry name" value="DNA REPAIR PROTEIN RADA"/>
    <property type="match status" value="1"/>
</dbReference>
<dbReference type="GO" id="GO:0004252">
    <property type="term" value="F:serine-type endopeptidase activity"/>
    <property type="evidence" value="ECO:0007669"/>
    <property type="project" value="InterPro"/>
</dbReference>
<dbReference type="GO" id="GO:0140664">
    <property type="term" value="F:ATP-dependent DNA damage sensor activity"/>
    <property type="evidence" value="ECO:0007669"/>
    <property type="project" value="InterPro"/>
</dbReference>
<dbReference type="Pfam" id="PF06745">
    <property type="entry name" value="ATPase"/>
    <property type="match status" value="1"/>
</dbReference>
<evidence type="ECO:0000256" key="13">
    <source>
        <dbReference type="RuleBase" id="RU003555"/>
    </source>
</evidence>
<evidence type="ECO:0000256" key="2">
    <source>
        <dbReference type="ARBA" id="ARBA00022741"/>
    </source>
</evidence>
<dbReference type="Proteomes" id="UP000002072">
    <property type="component" value="Chromosome"/>
</dbReference>
<dbReference type="GO" id="GO:0008270">
    <property type="term" value="F:zinc ion binding"/>
    <property type="evidence" value="ECO:0007669"/>
    <property type="project" value="UniProtKB-KW"/>
</dbReference>
<evidence type="ECO:0000259" key="14">
    <source>
        <dbReference type="PROSITE" id="PS50162"/>
    </source>
</evidence>
<feature type="binding site" evidence="11">
    <location>
        <begin position="91"/>
        <end position="98"/>
    </location>
    <ligand>
        <name>ATP</name>
        <dbReference type="ChEBI" id="CHEBI:30616"/>
    </ligand>
</feature>
<dbReference type="EMBL" id="CP001779">
    <property type="protein sequence ID" value="ACZ01246.1"/>
    <property type="molecule type" value="Genomic_DNA"/>
</dbReference>
<keyword evidence="10 11" id="KW-0234">DNA repair</keyword>
<sequence>MANKKVRYVCTECGNTTLKWIGKCPSCESWGTIEEELELKMSKIKSNKTVDLTSINEVKFEKEFRIKTKFTEFDRVLGGGLTQGEVVLITGNPGIGKSTFLLQLSNEYAKSNKVLYISGEESTKQIKERAMRIGVNSKSIFLLSETNLENIEVAINNSKPKVVIIDSVQTIYSETVSSLPGSVSQIRDCSLRLIDIAKTNDISFYIVGHVTKDGKLAGPKLLEHMVDAVLSFEGDENNYYRIIRSIKNRYGSTNEISIFDMKEDGIEEIKNPSEFFISERDEKNVGSIITTSIEGSRVILFEIQTLALPLKFGLPKRIIEGYDRNRIEILLAVLSKTLSIDLGNNDIYLNIPGGIQLKDQAADLAIILSFISTIKNLQISQKIAAIGEIGLRGEIRKISFIKKRIRELEKLGFKGVYLPKAHQPELESFETELKLSYINNISELVERL</sequence>
<dbReference type="GO" id="GO:0005829">
    <property type="term" value="C:cytosol"/>
    <property type="evidence" value="ECO:0007669"/>
    <property type="project" value="TreeGrafter"/>
</dbReference>
<evidence type="ECO:0000313" key="16">
    <source>
        <dbReference type="Proteomes" id="UP000002072"/>
    </source>
</evidence>
<evidence type="ECO:0000256" key="9">
    <source>
        <dbReference type="ARBA" id="ARBA00023125"/>
    </source>
</evidence>
<dbReference type="PROSITE" id="PS50162">
    <property type="entry name" value="RECA_2"/>
    <property type="match status" value="1"/>
</dbReference>
<evidence type="ECO:0000256" key="4">
    <source>
        <dbReference type="ARBA" id="ARBA00022771"/>
    </source>
</evidence>
<keyword evidence="7 11" id="KW-0067">ATP-binding</keyword>
<evidence type="ECO:0000256" key="10">
    <source>
        <dbReference type="ARBA" id="ARBA00023204"/>
    </source>
</evidence>
<evidence type="ECO:0000256" key="5">
    <source>
        <dbReference type="ARBA" id="ARBA00022801"/>
    </source>
</evidence>
<dbReference type="GO" id="GO:0004176">
    <property type="term" value="F:ATP-dependent peptidase activity"/>
    <property type="evidence" value="ECO:0007669"/>
    <property type="project" value="InterPro"/>
</dbReference>
<dbReference type="PRINTS" id="PR01874">
    <property type="entry name" value="DNAREPAIRADA"/>
</dbReference>
<keyword evidence="2 11" id="KW-0547">Nucleotide-binding</keyword>
<organism evidence="15 16">
    <name type="scientific">Streptobacillus moniliformis (strain ATCC 14647 / DSM 12112 / NCTC 10651 / 9901)</name>
    <dbReference type="NCBI Taxonomy" id="519441"/>
    <lineage>
        <taxon>Bacteria</taxon>
        <taxon>Fusobacteriati</taxon>
        <taxon>Fusobacteriota</taxon>
        <taxon>Fusobacteriia</taxon>
        <taxon>Fusobacteriales</taxon>
        <taxon>Leptotrichiaceae</taxon>
        <taxon>Streptobacillus</taxon>
    </lineage>
</organism>
<dbReference type="Pfam" id="PF18073">
    <property type="entry name" value="Zn_ribbon_LapB"/>
    <property type="match status" value="1"/>
</dbReference>
<dbReference type="HOGENOM" id="CLU_018264_0_1_0"/>
<dbReference type="InterPro" id="IPR014774">
    <property type="entry name" value="KaiC-like_dom"/>
</dbReference>
<dbReference type="HAMAP" id="MF_01498">
    <property type="entry name" value="RadA_bact"/>
    <property type="match status" value="1"/>
</dbReference>
<dbReference type="GO" id="GO:0003684">
    <property type="term" value="F:damaged DNA binding"/>
    <property type="evidence" value="ECO:0007669"/>
    <property type="project" value="InterPro"/>
</dbReference>
<dbReference type="CDD" id="cd01121">
    <property type="entry name" value="RadA_SMS_N"/>
    <property type="match status" value="1"/>
</dbReference>
<dbReference type="PANTHER" id="PTHR32472:SF10">
    <property type="entry name" value="DNA REPAIR PROTEIN RADA-LIKE PROTEIN"/>
    <property type="match status" value="1"/>
</dbReference>
<reference evidence="15 16" key="1">
    <citation type="journal article" date="2009" name="Stand. Genomic Sci.">
        <title>Complete genome sequence of Streptobacillus moniliformis type strain (9901T).</title>
        <authorList>
            <person name="Nolan M."/>
            <person name="Gronow S."/>
            <person name="Lapidus A."/>
            <person name="Ivanova N."/>
            <person name="Copeland A."/>
            <person name="Lucas S."/>
            <person name="Del Rio T.G."/>
            <person name="Chen F."/>
            <person name="Tice H."/>
            <person name="Pitluck S."/>
            <person name="Cheng J.F."/>
            <person name="Sims D."/>
            <person name="Meincke L."/>
            <person name="Bruce D."/>
            <person name="Goodwin L."/>
            <person name="Brettin T."/>
            <person name="Han C."/>
            <person name="Detter J.C."/>
            <person name="Ovchinikova G."/>
            <person name="Pati A."/>
            <person name="Mavromatis K."/>
            <person name="Mikhailova N."/>
            <person name="Chen A."/>
            <person name="Palaniappan K."/>
            <person name="Land M."/>
            <person name="Hauser L."/>
            <person name="Chang Y.J."/>
            <person name="Jeffries C.D."/>
            <person name="Rohde M."/>
            <person name="Sproer C."/>
            <person name="Goker M."/>
            <person name="Bristow J."/>
            <person name="Eisen J.A."/>
            <person name="Markowitz V."/>
            <person name="Hugenholtz P."/>
            <person name="Kyrpides N.C."/>
            <person name="Klenk H.P."/>
            <person name="Chain P."/>
        </authorList>
    </citation>
    <scope>NUCLEOTIDE SEQUENCE [LARGE SCALE GENOMIC DNA]</scope>
    <source>
        <strain evidence="16">ATCC 14647 / DSM 12112 / NCTC 10651 / 9901</strain>
    </source>
</reference>
<dbReference type="GeneID" id="29673153"/>
<dbReference type="NCBIfam" id="TIGR00416">
    <property type="entry name" value="sms"/>
    <property type="match status" value="1"/>
</dbReference>
<dbReference type="GO" id="GO:0005524">
    <property type="term" value="F:ATP binding"/>
    <property type="evidence" value="ECO:0007669"/>
    <property type="project" value="UniProtKB-UniRule"/>
</dbReference>
<evidence type="ECO:0000256" key="11">
    <source>
        <dbReference type="HAMAP-Rule" id="MF_01498"/>
    </source>
</evidence>
<keyword evidence="8 11" id="KW-0346">Stress response</keyword>
<gene>
    <name evidence="11" type="primary">radA</name>
    <name evidence="15" type="ordered locus">Smon_0776</name>
</gene>
<evidence type="ECO:0000256" key="6">
    <source>
        <dbReference type="ARBA" id="ARBA00022833"/>
    </source>
</evidence>
<dbReference type="FunFam" id="3.40.50.300:FF:000050">
    <property type="entry name" value="DNA repair protein RadA"/>
    <property type="match status" value="1"/>
</dbReference>
<dbReference type="Gene3D" id="3.40.50.300">
    <property type="entry name" value="P-loop containing nucleotide triphosphate hydrolases"/>
    <property type="match status" value="1"/>
</dbReference>
<dbReference type="SUPFAM" id="SSF54211">
    <property type="entry name" value="Ribosomal protein S5 domain 2-like"/>
    <property type="match status" value="1"/>
</dbReference>
<dbReference type="InterPro" id="IPR020588">
    <property type="entry name" value="RecA_ATP-bd"/>
</dbReference>
<dbReference type="InterPro" id="IPR003593">
    <property type="entry name" value="AAA+_ATPase"/>
</dbReference>
<dbReference type="RefSeq" id="WP_012858797.1">
    <property type="nucleotide sequence ID" value="NC_013515.1"/>
</dbReference>
<dbReference type="AlphaFoldDB" id="D1AY70"/>
<comment type="function">
    <text evidence="13">DNA-dependent ATPase involved in processing of recombination intermediates, plays a role in repairing DNA breaks. Stimulates the branch migration of RecA-mediated strand transfer reactions, allowing the 3' invading strand to extend heteroduplex DNA faster. Binds ssDNA in the presence of ADP but not other nucleotides, has ATPase activity that is stimulated by ssDNA and various branched DNA structures, but inhibited by SSB. Does not have RecA's homology-searching function.</text>
</comment>
<feature type="short sequence motif" description="RadA KNRFG motif" evidence="11">
    <location>
        <begin position="247"/>
        <end position="251"/>
    </location>
</feature>
<keyword evidence="1 11" id="KW-0479">Metal-binding</keyword>
<dbReference type="OrthoDB" id="9803906at2"/>
<evidence type="ECO:0000256" key="12">
    <source>
        <dbReference type="NCBIfam" id="TIGR00416"/>
    </source>
</evidence>
<dbReference type="GO" id="GO:0000725">
    <property type="term" value="P:recombinational repair"/>
    <property type="evidence" value="ECO:0007669"/>
    <property type="project" value="UniProtKB-UniRule"/>
</dbReference>
<comment type="function">
    <text evidence="11">Plays a role in repairing double-strand DNA breaks, probably involving stabilizing or processing branched DNA or blocked replication forks.</text>
</comment>
<comment type="similarity">
    <text evidence="11 13">Belongs to the RecA family. RadA subfamily.</text>
</comment>
<evidence type="ECO:0000256" key="7">
    <source>
        <dbReference type="ARBA" id="ARBA00022840"/>
    </source>
</evidence>
<dbReference type="SUPFAM" id="SSF52540">
    <property type="entry name" value="P-loop containing nucleoside triphosphate hydrolases"/>
    <property type="match status" value="1"/>
</dbReference>
<keyword evidence="9 11" id="KW-0238">DNA-binding</keyword>
<protein>
    <recommendedName>
        <fullName evidence="11 12">DNA repair protein RadA</fullName>
    </recommendedName>
</protein>
<dbReference type="GO" id="GO:0006508">
    <property type="term" value="P:proteolysis"/>
    <property type="evidence" value="ECO:0007669"/>
    <property type="project" value="InterPro"/>
</dbReference>
<dbReference type="InterPro" id="IPR020568">
    <property type="entry name" value="Ribosomal_Su5_D2-typ_SF"/>
</dbReference>
<dbReference type="Gene3D" id="3.30.230.10">
    <property type="match status" value="1"/>
</dbReference>